<keyword evidence="5" id="KW-0479">Metal-binding</keyword>
<dbReference type="InterPro" id="IPR058560">
    <property type="entry name" value="DNA_primase_C"/>
</dbReference>
<evidence type="ECO:0000256" key="1">
    <source>
        <dbReference type="ARBA" id="ARBA00001966"/>
    </source>
</evidence>
<evidence type="ECO:0000256" key="6">
    <source>
        <dbReference type="ARBA" id="ARBA00023004"/>
    </source>
</evidence>
<dbReference type="SUPFAM" id="SSF49879">
    <property type="entry name" value="SMAD/FHA domain"/>
    <property type="match status" value="1"/>
</dbReference>
<evidence type="ECO:0000259" key="8">
    <source>
        <dbReference type="Pfam" id="PF00498"/>
    </source>
</evidence>
<dbReference type="GO" id="GO:0005658">
    <property type="term" value="C:alpha DNA polymerase:primase complex"/>
    <property type="evidence" value="ECO:0007669"/>
    <property type="project" value="TreeGrafter"/>
</dbReference>
<organism evidence="10">
    <name type="scientific">Lygus hesperus</name>
    <name type="common">Western plant bug</name>
    <dbReference type="NCBI Taxonomy" id="30085"/>
    <lineage>
        <taxon>Eukaryota</taxon>
        <taxon>Metazoa</taxon>
        <taxon>Ecdysozoa</taxon>
        <taxon>Arthropoda</taxon>
        <taxon>Hexapoda</taxon>
        <taxon>Insecta</taxon>
        <taxon>Pterygota</taxon>
        <taxon>Neoptera</taxon>
        <taxon>Paraneoptera</taxon>
        <taxon>Hemiptera</taxon>
        <taxon>Heteroptera</taxon>
        <taxon>Panheteroptera</taxon>
        <taxon>Cimicomorpha</taxon>
        <taxon>Miridae</taxon>
        <taxon>Mirini</taxon>
        <taxon>Lygus</taxon>
    </lineage>
</organism>
<dbReference type="PANTHER" id="PTHR10537">
    <property type="entry name" value="DNA PRIMASE LARGE SUBUNIT"/>
    <property type="match status" value="1"/>
</dbReference>
<dbReference type="InterPro" id="IPR007238">
    <property type="entry name" value="DNA_primase_lsu_euk/arc"/>
</dbReference>
<proteinExistence type="predicted"/>
<name>A0A0A9X4D7_LYGHE</name>
<dbReference type="EMBL" id="GBHO01029981">
    <property type="protein sequence ID" value="JAG13623.1"/>
    <property type="molecule type" value="Transcribed_RNA"/>
</dbReference>
<reference evidence="10" key="2">
    <citation type="submission" date="2014-07" db="EMBL/GenBank/DDBJ databases">
        <authorList>
            <person name="Hull J."/>
        </authorList>
    </citation>
    <scope>NUCLEOTIDE SEQUENCE</scope>
</reference>
<dbReference type="AlphaFoldDB" id="A0A0A9X4D7"/>
<evidence type="ECO:0000256" key="3">
    <source>
        <dbReference type="ARBA" id="ARBA00022515"/>
    </source>
</evidence>
<dbReference type="Pfam" id="PF00498">
    <property type="entry name" value="FHA"/>
    <property type="match status" value="1"/>
</dbReference>
<sequence length="609" mass="72033">METIVVMSCCKFSISFEKKIIPIHEGETVSLRRALQGEYASKNNGLFDYPRHIEERKLSRNHAEMTCINSKVYLRAINRNTFINSSRVPPGHNGSAIKTGDTIFLGGGISKNMYETVIILVTIFSSTDEDYKYFCQLEEEYPFFCYFPGSPSLLTIKTEHLFSITMDRLKVLRHLSRFGEDELNSPETIQMVTESLKTRCYVDLLREESFYSDFKKRYEFMKDDHISQFILMIAFCRNKHMRYWFINQERKLFIVRWFKMFPQEQNDFLAKYKMDYKEVPHSESARFSSLYCNFFSESMKYFKVHFTEAPSLLKGRKVLIQDGFCYVRVEDMYSPVIEHLQTLFLETLNTYHTYVSRIWWDDRMRSIMLYTQRTFSNTNKYESKRGLVTEKNIHQLCDESFPLCMKILQLHLSRDHHLRNEGRYQYTLFLKGIGLSLANAVVFWKAHFTKKMDETVFMKRYSYHIRHAYGTEGKMADYRPKSCAEILKATPGPLEYHGCPFKVLDKIRMKEALYRSGINKKDYSPILEHVHNGAPQEACKTYFDLMHGEKYPHSSVEHPNLYYDESRKVRLRQRDKIKIKFDSSSKDIPSKLDSDVKVCDTKCQSSVSW</sequence>
<dbReference type="Pfam" id="PF26466">
    <property type="entry name" value="DNA_primase_lrg_N"/>
    <property type="match status" value="1"/>
</dbReference>
<accession>A0A0A9X4D7</accession>
<keyword evidence="7" id="KW-0411">Iron-sulfur</keyword>
<feature type="domain" description="DNA primase large subunit C-terminal" evidence="9">
    <location>
        <begin position="396"/>
        <end position="563"/>
    </location>
</feature>
<dbReference type="EMBL" id="GBHO01012655">
    <property type="protein sequence ID" value="JAG30949.1"/>
    <property type="molecule type" value="Transcribed_RNA"/>
</dbReference>
<reference evidence="10" key="1">
    <citation type="journal article" date="2014" name="PLoS ONE">
        <title>Transcriptome-Based Identification of ABC Transporters in the Western Tarnished Plant Bug Lygus hesperus.</title>
        <authorList>
            <person name="Hull J.J."/>
            <person name="Chaney K."/>
            <person name="Geib S.M."/>
            <person name="Fabrick J.A."/>
            <person name="Brent C.S."/>
            <person name="Walsh D."/>
            <person name="Lavine L.C."/>
        </authorList>
    </citation>
    <scope>NUCLEOTIDE SEQUENCE</scope>
</reference>
<protein>
    <submittedName>
        <fullName evidence="10">DNA primase large subunit</fullName>
    </submittedName>
</protein>
<evidence type="ECO:0000259" key="9">
    <source>
        <dbReference type="Pfam" id="PF04104"/>
    </source>
</evidence>
<evidence type="ECO:0000313" key="11">
    <source>
        <dbReference type="EMBL" id="JAG30949.1"/>
    </source>
</evidence>
<dbReference type="GO" id="GO:0006269">
    <property type="term" value="P:DNA replication, synthesis of primer"/>
    <property type="evidence" value="ECO:0007669"/>
    <property type="project" value="UniProtKB-KW"/>
</dbReference>
<dbReference type="Pfam" id="PF04104">
    <property type="entry name" value="DNA_primase_lrg"/>
    <property type="match status" value="1"/>
</dbReference>
<dbReference type="InterPro" id="IPR000253">
    <property type="entry name" value="FHA_dom"/>
</dbReference>
<evidence type="ECO:0000256" key="2">
    <source>
        <dbReference type="ARBA" id="ARBA00022485"/>
    </source>
</evidence>
<dbReference type="GO" id="GO:0006270">
    <property type="term" value="P:DNA replication initiation"/>
    <property type="evidence" value="ECO:0007669"/>
    <property type="project" value="TreeGrafter"/>
</dbReference>
<dbReference type="GO" id="GO:0046872">
    <property type="term" value="F:metal ion binding"/>
    <property type="evidence" value="ECO:0007669"/>
    <property type="project" value="UniProtKB-KW"/>
</dbReference>
<keyword evidence="4" id="KW-0235">DNA replication</keyword>
<dbReference type="PANTHER" id="PTHR10537:SF3">
    <property type="entry name" value="DNA PRIMASE LARGE SUBUNIT"/>
    <property type="match status" value="1"/>
</dbReference>
<evidence type="ECO:0000256" key="5">
    <source>
        <dbReference type="ARBA" id="ARBA00022723"/>
    </source>
</evidence>
<dbReference type="Gene3D" id="2.60.200.20">
    <property type="match status" value="1"/>
</dbReference>
<evidence type="ECO:0000256" key="7">
    <source>
        <dbReference type="ARBA" id="ARBA00023014"/>
    </source>
</evidence>
<keyword evidence="6" id="KW-0408">Iron</keyword>
<dbReference type="Gene3D" id="1.20.930.80">
    <property type="match status" value="1"/>
</dbReference>
<keyword evidence="2" id="KW-0004">4Fe-4S</keyword>
<keyword evidence="3" id="KW-0639">Primosome</keyword>
<feature type="domain" description="FHA" evidence="8">
    <location>
        <begin position="53"/>
        <end position="106"/>
    </location>
</feature>
<gene>
    <name evidence="10" type="primary">PRIM2_0</name>
    <name evidence="11" type="synonym">PRIM2_2</name>
    <name evidence="11" type="ORF">CM83_63086</name>
    <name evidence="10" type="ORF">CM83_63088</name>
</gene>
<comment type="cofactor">
    <cofactor evidence="1">
        <name>[4Fe-4S] cluster</name>
        <dbReference type="ChEBI" id="CHEBI:49883"/>
    </cofactor>
</comment>
<evidence type="ECO:0000256" key="4">
    <source>
        <dbReference type="ARBA" id="ARBA00022705"/>
    </source>
</evidence>
<dbReference type="GO" id="GO:0051539">
    <property type="term" value="F:4 iron, 4 sulfur cluster binding"/>
    <property type="evidence" value="ECO:0007669"/>
    <property type="project" value="UniProtKB-KW"/>
</dbReference>
<dbReference type="InterPro" id="IPR008984">
    <property type="entry name" value="SMAD_FHA_dom_sf"/>
</dbReference>
<evidence type="ECO:0000313" key="10">
    <source>
        <dbReference type="EMBL" id="JAG13623.1"/>
    </source>
</evidence>